<accession>A0A8B8KGL1</accession>
<protein>
    <submittedName>
        <fullName evidence="8">WRKY DNA-binding transcription factor 70-like</fullName>
    </submittedName>
</protein>
<dbReference type="PANTHER" id="PTHR31282">
    <property type="entry name" value="WRKY TRANSCRIPTION FACTOR 21-RELATED"/>
    <property type="match status" value="1"/>
</dbReference>
<dbReference type="GO" id="GO:0003700">
    <property type="term" value="F:DNA-binding transcription factor activity"/>
    <property type="evidence" value="ECO:0007669"/>
    <property type="project" value="InterPro"/>
</dbReference>
<evidence type="ECO:0000256" key="3">
    <source>
        <dbReference type="ARBA" id="ARBA00023125"/>
    </source>
</evidence>
<dbReference type="InterPro" id="IPR036576">
    <property type="entry name" value="WRKY_dom_sf"/>
</dbReference>
<dbReference type="PROSITE" id="PS50811">
    <property type="entry name" value="WRKY"/>
    <property type="match status" value="1"/>
</dbReference>
<keyword evidence="2" id="KW-0805">Transcription regulation</keyword>
<gene>
    <name evidence="8" type="primary">LOC113855510</name>
</gene>
<organism evidence="7 8">
    <name type="scientific">Abrus precatorius</name>
    <name type="common">Indian licorice</name>
    <name type="synonym">Glycine abrus</name>
    <dbReference type="NCBI Taxonomy" id="3816"/>
    <lineage>
        <taxon>Eukaryota</taxon>
        <taxon>Viridiplantae</taxon>
        <taxon>Streptophyta</taxon>
        <taxon>Embryophyta</taxon>
        <taxon>Tracheophyta</taxon>
        <taxon>Spermatophyta</taxon>
        <taxon>Magnoliopsida</taxon>
        <taxon>eudicotyledons</taxon>
        <taxon>Gunneridae</taxon>
        <taxon>Pentapetalae</taxon>
        <taxon>rosids</taxon>
        <taxon>fabids</taxon>
        <taxon>Fabales</taxon>
        <taxon>Fabaceae</taxon>
        <taxon>Papilionoideae</taxon>
        <taxon>50 kb inversion clade</taxon>
        <taxon>NPAAA clade</taxon>
        <taxon>indigoferoid/millettioid clade</taxon>
        <taxon>Abreae</taxon>
        <taxon>Abrus</taxon>
    </lineage>
</organism>
<feature type="domain" description="WRKY" evidence="6">
    <location>
        <begin position="125"/>
        <end position="193"/>
    </location>
</feature>
<dbReference type="InterPro" id="IPR003657">
    <property type="entry name" value="WRKY_dom"/>
</dbReference>
<dbReference type="InterPro" id="IPR044810">
    <property type="entry name" value="WRKY_plant"/>
</dbReference>
<evidence type="ECO:0000259" key="6">
    <source>
        <dbReference type="PROSITE" id="PS50811"/>
    </source>
</evidence>
<evidence type="ECO:0000256" key="4">
    <source>
        <dbReference type="ARBA" id="ARBA00023163"/>
    </source>
</evidence>
<keyword evidence="3" id="KW-0238">DNA-binding</keyword>
<dbReference type="GeneID" id="113855510"/>
<dbReference type="RefSeq" id="XP_027342955.1">
    <property type="nucleotide sequence ID" value="XM_027487154.1"/>
</dbReference>
<name>A0A8B8KGL1_ABRPR</name>
<evidence type="ECO:0000256" key="1">
    <source>
        <dbReference type="ARBA" id="ARBA00004123"/>
    </source>
</evidence>
<comment type="subcellular location">
    <subcellularLocation>
        <location evidence="1">Nucleus</location>
    </subcellularLocation>
</comment>
<evidence type="ECO:0000256" key="5">
    <source>
        <dbReference type="ARBA" id="ARBA00023242"/>
    </source>
</evidence>
<keyword evidence="5" id="KW-0539">Nucleus</keyword>
<dbReference type="GO" id="GO:0005634">
    <property type="term" value="C:nucleus"/>
    <property type="evidence" value="ECO:0007669"/>
    <property type="project" value="UniProtKB-SubCell"/>
</dbReference>
<dbReference type="SMART" id="SM00774">
    <property type="entry name" value="WRKY"/>
    <property type="match status" value="1"/>
</dbReference>
<dbReference type="Gene3D" id="2.20.25.80">
    <property type="entry name" value="WRKY domain"/>
    <property type="match status" value="1"/>
</dbReference>
<reference evidence="7" key="1">
    <citation type="journal article" date="2019" name="Toxins">
        <title>Detection of Abrin-Like and Prepropulchellin-Like Toxin Genes and Transcripts Using Whole Genome Sequencing and Full-Length Transcript Sequencing of Abrus precatorius.</title>
        <authorList>
            <person name="Hovde B.T."/>
            <person name="Daligault H.E."/>
            <person name="Hanschen E.R."/>
            <person name="Kunde Y.A."/>
            <person name="Johnson M.B."/>
            <person name="Starkenburg S.R."/>
            <person name="Johnson S.L."/>
        </authorList>
    </citation>
    <scope>NUCLEOTIDE SEQUENCE [LARGE SCALE GENOMIC DNA]</scope>
</reference>
<evidence type="ECO:0000313" key="8">
    <source>
        <dbReference type="RefSeq" id="XP_027342955.1"/>
    </source>
</evidence>
<proteinExistence type="predicted"/>
<reference evidence="8" key="2">
    <citation type="submission" date="2025-08" db="UniProtKB">
        <authorList>
            <consortium name="RefSeq"/>
        </authorList>
    </citation>
    <scope>IDENTIFICATION</scope>
    <source>
        <tissue evidence="8">Young leaves</tissue>
    </source>
</reference>
<dbReference type="Proteomes" id="UP000694853">
    <property type="component" value="Unplaced"/>
</dbReference>
<dbReference type="GO" id="GO:0043565">
    <property type="term" value="F:sequence-specific DNA binding"/>
    <property type="evidence" value="ECO:0007669"/>
    <property type="project" value="InterPro"/>
</dbReference>
<dbReference type="SUPFAM" id="SSF118290">
    <property type="entry name" value="WRKY DNA-binding domain"/>
    <property type="match status" value="1"/>
</dbReference>
<sequence length="304" mass="35199">MENQPSNGRKAMEEELIKGRDIATQLLEVLVHKSNTHLGDVEEGLMLTFAQDLVRNVLRSFTNTLLLLNTDNNDVSDEVAMPIIIKDVKCPKPEDKDEACKSFFNVKRRSGCHKRKSTAPTWAKNSSVLIEDGYAWRKYGQKMTMNAKYLRSYYRCTHKYDQGCPAIKQVQRIQEDPPLYRTTYYGYHNCKSAFSPEMMWKPASSSDSSMLLSFSNSFPTKEEYPFSTFKQESMEVIQDYHIAHNQLPSSDELLLCDYELDFNCLRHVTVLSSTEYVQVEEDLGFLGYGWEQQLSDEVFELFIF</sequence>
<dbReference type="OrthoDB" id="2021064at2759"/>
<dbReference type="Pfam" id="PF03106">
    <property type="entry name" value="WRKY"/>
    <property type="match status" value="1"/>
</dbReference>
<keyword evidence="4" id="KW-0804">Transcription</keyword>
<dbReference type="AlphaFoldDB" id="A0A8B8KGL1"/>
<dbReference type="KEGG" id="aprc:113855510"/>
<evidence type="ECO:0000256" key="2">
    <source>
        <dbReference type="ARBA" id="ARBA00023015"/>
    </source>
</evidence>
<evidence type="ECO:0000313" key="7">
    <source>
        <dbReference type="Proteomes" id="UP000694853"/>
    </source>
</evidence>
<keyword evidence="7" id="KW-1185">Reference proteome</keyword>